<dbReference type="AlphaFoldDB" id="A0AAV2GPM0"/>
<evidence type="ECO:0000256" key="1">
    <source>
        <dbReference type="SAM" id="SignalP"/>
    </source>
</evidence>
<accession>A0AAV2GPM0</accession>
<feature type="signal peptide" evidence="1">
    <location>
        <begin position="1"/>
        <end position="17"/>
    </location>
</feature>
<evidence type="ECO:0000313" key="2">
    <source>
        <dbReference type="EMBL" id="CAL1412089.1"/>
    </source>
</evidence>
<feature type="chain" id="PRO_5043516939" evidence="1">
    <location>
        <begin position="18"/>
        <end position="98"/>
    </location>
</feature>
<dbReference type="EMBL" id="OZ034822">
    <property type="protein sequence ID" value="CAL1412089.1"/>
    <property type="molecule type" value="Genomic_DNA"/>
</dbReference>
<sequence length="98" mass="11290">MWHSWGNFRWRLPPILCHAWLQLLRLWLTRRSSLNDIPPPPTQHELDLVHWMVEEGFGLEEGEGTEKLDAQFPVNVIFEIKELANCGCATASLIASPQ</sequence>
<organism evidence="2 3">
    <name type="scientific">Linum trigynum</name>
    <dbReference type="NCBI Taxonomy" id="586398"/>
    <lineage>
        <taxon>Eukaryota</taxon>
        <taxon>Viridiplantae</taxon>
        <taxon>Streptophyta</taxon>
        <taxon>Embryophyta</taxon>
        <taxon>Tracheophyta</taxon>
        <taxon>Spermatophyta</taxon>
        <taxon>Magnoliopsida</taxon>
        <taxon>eudicotyledons</taxon>
        <taxon>Gunneridae</taxon>
        <taxon>Pentapetalae</taxon>
        <taxon>rosids</taxon>
        <taxon>fabids</taxon>
        <taxon>Malpighiales</taxon>
        <taxon>Linaceae</taxon>
        <taxon>Linum</taxon>
    </lineage>
</organism>
<proteinExistence type="predicted"/>
<evidence type="ECO:0000313" key="3">
    <source>
        <dbReference type="Proteomes" id="UP001497516"/>
    </source>
</evidence>
<reference evidence="2 3" key="1">
    <citation type="submission" date="2024-04" db="EMBL/GenBank/DDBJ databases">
        <authorList>
            <person name="Fracassetti M."/>
        </authorList>
    </citation>
    <scope>NUCLEOTIDE SEQUENCE [LARGE SCALE GENOMIC DNA]</scope>
</reference>
<keyword evidence="3" id="KW-1185">Reference proteome</keyword>
<dbReference type="Proteomes" id="UP001497516">
    <property type="component" value="Chromosome 9"/>
</dbReference>
<keyword evidence="1" id="KW-0732">Signal</keyword>
<protein>
    <submittedName>
        <fullName evidence="2">Uncharacterized protein</fullName>
    </submittedName>
</protein>
<gene>
    <name evidence="2" type="ORF">LTRI10_LOCUS51405</name>
</gene>
<name>A0AAV2GPM0_9ROSI</name>